<dbReference type="EMBL" id="UOEC01000085">
    <property type="protein sequence ID" value="VAV90902.1"/>
    <property type="molecule type" value="Genomic_DNA"/>
</dbReference>
<dbReference type="GO" id="GO:0005886">
    <property type="term" value="C:plasma membrane"/>
    <property type="evidence" value="ECO:0007669"/>
    <property type="project" value="UniProtKB-SubCell"/>
</dbReference>
<feature type="transmembrane region" description="Helical" evidence="6">
    <location>
        <begin position="72"/>
        <end position="93"/>
    </location>
</feature>
<dbReference type="PANTHER" id="PTHR30086">
    <property type="entry name" value="ARGININE EXPORTER PROTEIN ARGO"/>
    <property type="match status" value="1"/>
</dbReference>
<keyword evidence="2" id="KW-1003">Cell membrane</keyword>
<feature type="transmembrane region" description="Helical" evidence="6">
    <location>
        <begin position="43"/>
        <end position="66"/>
    </location>
</feature>
<evidence type="ECO:0000256" key="5">
    <source>
        <dbReference type="ARBA" id="ARBA00023136"/>
    </source>
</evidence>
<comment type="subcellular location">
    <subcellularLocation>
        <location evidence="1">Cell membrane</location>
        <topology evidence="1">Multi-pass membrane protein</topology>
    </subcellularLocation>
</comment>
<keyword evidence="4 6" id="KW-1133">Transmembrane helix</keyword>
<accession>A0A3B0RG96</accession>
<sequence>MSVALLEAGVAGFLLGGSLIIAIGAQNAFVLKLGIIRKHVFPVTMICALSDAVLIIAGIAGFGILVKSAPGLIVIVTYLGAAFLFVYGAMAFARSAKVQTLQTANVSATSLSKAVITILSLTFLNPHVYLDTVVLLGSLSTAYVGGAKLAFGAGATMASFVWFFVLGYGARLLGPIFEKPFSWRVLEFSIGVVMWAIAAKLLYSHFQASGFLSPAGS</sequence>
<evidence type="ECO:0000256" key="2">
    <source>
        <dbReference type="ARBA" id="ARBA00022475"/>
    </source>
</evidence>
<dbReference type="InterPro" id="IPR001123">
    <property type="entry name" value="LeuE-type"/>
</dbReference>
<feature type="transmembrane region" description="Helical" evidence="6">
    <location>
        <begin position="185"/>
        <end position="203"/>
    </location>
</feature>
<dbReference type="GO" id="GO:0015171">
    <property type="term" value="F:amino acid transmembrane transporter activity"/>
    <property type="evidence" value="ECO:0007669"/>
    <property type="project" value="TreeGrafter"/>
</dbReference>
<dbReference type="PANTHER" id="PTHR30086:SF20">
    <property type="entry name" value="ARGININE EXPORTER PROTEIN ARGO-RELATED"/>
    <property type="match status" value="1"/>
</dbReference>
<feature type="transmembrane region" description="Helical" evidence="6">
    <location>
        <begin position="114"/>
        <end position="137"/>
    </location>
</feature>
<organism evidence="7">
    <name type="scientific">hydrothermal vent metagenome</name>
    <dbReference type="NCBI Taxonomy" id="652676"/>
    <lineage>
        <taxon>unclassified sequences</taxon>
        <taxon>metagenomes</taxon>
        <taxon>ecological metagenomes</taxon>
    </lineage>
</organism>
<gene>
    <name evidence="7" type="ORF">MNBD_ALPHA08-2494</name>
</gene>
<evidence type="ECO:0000256" key="6">
    <source>
        <dbReference type="SAM" id="Phobius"/>
    </source>
</evidence>
<proteinExistence type="predicted"/>
<evidence type="ECO:0000313" key="7">
    <source>
        <dbReference type="EMBL" id="VAV90902.1"/>
    </source>
</evidence>
<evidence type="ECO:0000256" key="3">
    <source>
        <dbReference type="ARBA" id="ARBA00022692"/>
    </source>
</evidence>
<reference evidence="7" key="1">
    <citation type="submission" date="2018-06" db="EMBL/GenBank/DDBJ databases">
        <authorList>
            <person name="Zhirakovskaya E."/>
        </authorList>
    </citation>
    <scope>NUCLEOTIDE SEQUENCE</scope>
</reference>
<protein>
    <submittedName>
        <fullName evidence="7">Arginine exporter protein ArgO</fullName>
    </submittedName>
</protein>
<feature type="transmembrane region" description="Helical" evidence="6">
    <location>
        <begin position="149"/>
        <end position="173"/>
    </location>
</feature>
<name>A0A3B0RG96_9ZZZZ</name>
<keyword evidence="5 6" id="KW-0472">Membrane</keyword>
<evidence type="ECO:0000256" key="4">
    <source>
        <dbReference type="ARBA" id="ARBA00022989"/>
    </source>
</evidence>
<keyword evidence="3 6" id="KW-0812">Transmembrane</keyword>
<evidence type="ECO:0000256" key="1">
    <source>
        <dbReference type="ARBA" id="ARBA00004651"/>
    </source>
</evidence>
<feature type="transmembrane region" description="Helical" evidence="6">
    <location>
        <begin position="12"/>
        <end position="31"/>
    </location>
</feature>
<dbReference type="AlphaFoldDB" id="A0A3B0RG96"/>
<dbReference type="Pfam" id="PF01810">
    <property type="entry name" value="LysE"/>
    <property type="match status" value="1"/>
</dbReference>